<dbReference type="AlphaFoldDB" id="A0A0F9MQN3"/>
<protein>
    <submittedName>
        <fullName evidence="1">Uncharacterized protein</fullName>
    </submittedName>
</protein>
<accession>A0A0F9MQN3</accession>
<sequence length="173" mass="19276">MKKKTVEGSVLTGDLTIDEILEEIDFEDEEVEHAARTLPKCFLEAARYRIRILRKRQGLEQTLDASRVDAAMAARQTASETSTKITEVGIKEVVESNEGVRGNVAAVKNAQQLEEFAKLVVECFRMKKSAVQVVASLAGAERAIEKYFDAVQSKEGLKNLRDNARQKYETVGL</sequence>
<gene>
    <name evidence="1" type="ORF">LCGC14_1353780</name>
</gene>
<evidence type="ECO:0000313" key="1">
    <source>
        <dbReference type="EMBL" id="KKM79050.1"/>
    </source>
</evidence>
<proteinExistence type="predicted"/>
<dbReference type="EMBL" id="LAZR01008392">
    <property type="protein sequence ID" value="KKM79050.1"/>
    <property type="molecule type" value="Genomic_DNA"/>
</dbReference>
<name>A0A0F9MQN3_9ZZZZ</name>
<comment type="caution">
    <text evidence="1">The sequence shown here is derived from an EMBL/GenBank/DDBJ whole genome shotgun (WGS) entry which is preliminary data.</text>
</comment>
<organism evidence="1">
    <name type="scientific">marine sediment metagenome</name>
    <dbReference type="NCBI Taxonomy" id="412755"/>
    <lineage>
        <taxon>unclassified sequences</taxon>
        <taxon>metagenomes</taxon>
        <taxon>ecological metagenomes</taxon>
    </lineage>
</organism>
<reference evidence="1" key="1">
    <citation type="journal article" date="2015" name="Nature">
        <title>Complex archaea that bridge the gap between prokaryotes and eukaryotes.</title>
        <authorList>
            <person name="Spang A."/>
            <person name="Saw J.H."/>
            <person name="Jorgensen S.L."/>
            <person name="Zaremba-Niedzwiedzka K."/>
            <person name="Martijn J."/>
            <person name="Lind A.E."/>
            <person name="van Eijk R."/>
            <person name="Schleper C."/>
            <person name="Guy L."/>
            <person name="Ettema T.J."/>
        </authorList>
    </citation>
    <scope>NUCLEOTIDE SEQUENCE</scope>
</reference>